<feature type="domain" description="YchJ-like middle NTF2-like" evidence="2">
    <location>
        <begin position="28"/>
        <end position="127"/>
    </location>
</feature>
<feature type="compositionally biased region" description="Basic and acidic residues" evidence="1">
    <location>
        <begin position="135"/>
        <end position="144"/>
    </location>
</feature>
<dbReference type="RefSeq" id="WP_073472296.1">
    <property type="nucleotide sequence ID" value="NZ_FQZU01000001.1"/>
</dbReference>
<dbReference type="Gene3D" id="3.10.450.50">
    <property type="match status" value="1"/>
</dbReference>
<dbReference type="InterPro" id="IPR004027">
    <property type="entry name" value="SEC_C_motif"/>
</dbReference>
<dbReference type="PANTHER" id="PTHR33747:SF1">
    <property type="entry name" value="ADENYLATE CYCLASE-ASSOCIATED CAP C-TERMINAL DOMAIN-CONTAINING PROTEIN"/>
    <property type="match status" value="1"/>
</dbReference>
<evidence type="ECO:0000256" key="1">
    <source>
        <dbReference type="SAM" id="MobiDB-lite"/>
    </source>
</evidence>
<dbReference type="EMBL" id="FQZU01000001">
    <property type="protein sequence ID" value="SHI67300.1"/>
    <property type="molecule type" value="Genomic_DNA"/>
</dbReference>
<proteinExistence type="predicted"/>
<protein>
    <submittedName>
        <fullName evidence="3">SEC-C motif-containing protein</fullName>
    </submittedName>
</protein>
<sequence>MSQCPCGSEKEYAQCCEPFIKGGDHAKTAEQLMRSRYTAYTLAEIDYIRDTIDPEANDDFDENSARDWAENSEWHGLEIVSTFQGGEDDEAGQVEFIANYSQKNARTKHHELADFRKIDGKWYFVDGEAVAPKPVKRDKPKVGRNDPCPCGSGKKYKKCCG</sequence>
<dbReference type="Pfam" id="PF17775">
    <property type="entry name" value="YchJ_M-like"/>
    <property type="match status" value="1"/>
</dbReference>
<dbReference type="InterPro" id="IPR048469">
    <property type="entry name" value="YchJ-like_M"/>
</dbReference>
<dbReference type="OrthoDB" id="21421at2"/>
<dbReference type="NCBIfam" id="NF002486">
    <property type="entry name" value="PRK01752.1"/>
    <property type="match status" value="1"/>
</dbReference>
<evidence type="ECO:0000259" key="2">
    <source>
        <dbReference type="Pfam" id="PF17775"/>
    </source>
</evidence>
<dbReference type="STRING" id="1121393.SAMN02745216_00386"/>
<evidence type="ECO:0000313" key="4">
    <source>
        <dbReference type="Proteomes" id="UP000183994"/>
    </source>
</evidence>
<reference evidence="4" key="1">
    <citation type="submission" date="2016-11" db="EMBL/GenBank/DDBJ databases">
        <authorList>
            <person name="Varghese N."/>
            <person name="Submissions S."/>
        </authorList>
    </citation>
    <scope>NUCLEOTIDE SEQUENCE [LARGE SCALE GENOMIC DNA]</scope>
    <source>
        <strain evidence="4">DSM 16219</strain>
    </source>
</reference>
<dbReference type="Proteomes" id="UP000183994">
    <property type="component" value="Unassembled WGS sequence"/>
</dbReference>
<accession>A0A1M6D224</accession>
<dbReference type="Pfam" id="PF02810">
    <property type="entry name" value="SEC-C"/>
    <property type="match status" value="2"/>
</dbReference>
<organism evidence="3 4">
    <name type="scientific">Desulfatibacillum alkenivorans DSM 16219</name>
    <dbReference type="NCBI Taxonomy" id="1121393"/>
    <lineage>
        <taxon>Bacteria</taxon>
        <taxon>Pseudomonadati</taxon>
        <taxon>Thermodesulfobacteriota</taxon>
        <taxon>Desulfobacteria</taxon>
        <taxon>Desulfobacterales</taxon>
        <taxon>Desulfatibacillaceae</taxon>
        <taxon>Desulfatibacillum</taxon>
    </lineage>
</organism>
<name>A0A1M6D224_9BACT</name>
<evidence type="ECO:0000313" key="3">
    <source>
        <dbReference type="EMBL" id="SHI67300.1"/>
    </source>
</evidence>
<keyword evidence="4" id="KW-1185">Reference proteome</keyword>
<dbReference type="PANTHER" id="PTHR33747">
    <property type="entry name" value="UPF0225 PROTEIN SCO1677"/>
    <property type="match status" value="1"/>
</dbReference>
<dbReference type="SUPFAM" id="SSF103642">
    <property type="entry name" value="Sec-C motif"/>
    <property type="match status" value="1"/>
</dbReference>
<feature type="region of interest" description="Disordered" evidence="1">
    <location>
        <begin position="134"/>
        <end position="155"/>
    </location>
</feature>
<dbReference type="InterPro" id="IPR032710">
    <property type="entry name" value="NTF2-like_dom_sf"/>
</dbReference>
<gene>
    <name evidence="3" type="ORF">SAMN02745216_00386</name>
</gene>
<dbReference type="SUPFAM" id="SSF54427">
    <property type="entry name" value="NTF2-like"/>
    <property type="match status" value="1"/>
</dbReference>
<dbReference type="NCBIfam" id="NF002449">
    <property type="entry name" value="PRK01617.1"/>
    <property type="match status" value="1"/>
</dbReference>
<dbReference type="AlphaFoldDB" id="A0A1M6D224"/>